<keyword evidence="1" id="KW-1133">Transmembrane helix</keyword>
<gene>
    <name evidence="2" type="ORF">SAMN05720606_101397</name>
</gene>
<dbReference type="EMBL" id="FMVM01000001">
    <property type="protein sequence ID" value="SCX90187.1"/>
    <property type="molecule type" value="Genomic_DNA"/>
</dbReference>
<organism evidence="2 3">
    <name type="scientific">Paenibacillus polysaccharolyticus</name>
    <dbReference type="NCBI Taxonomy" id="582692"/>
    <lineage>
        <taxon>Bacteria</taxon>
        <taxon>Bacillati</taxon>
        <taxon>Bacillota</taxon>
        <taxon>Bacilli</taxon>
        <taxon>Bacillales</taxon>
        <taxon>Paenibacillaceae</taxon>
        <taxon>Paenibacillus</taxon>
    </lineage>
</organism>
<accession>A0A1G5BJA5</accession>
<keyword evidence="3" id="KW-1185">Reference proteome</keyword>
<proteinExistence type="predicted"/>
<reference evidence="3" key="1">
    <citation type="submission" date="2016-10" db="EMBL/GenBank/DDBJ databases">
        <authorList>
            <person name="Varghese N."/>
            <person name="Submissions S."/>
        </authorList>
    </citation>
    <scope>NUCLEOTIDE SEQUENCE [LARGE SCALE GENOMIC DNA]</scope>
    <source>
        <strain evidence="3">BL9</strain>
    </source>
</reference>
<sequence length="190" mass="20577">MRRVGAAVLVLLFFVANVMVWPGERAYACSCVESSVKEKLETYSAVFTGKVVEIGGDSIISSREYKKYTLDVDTTWKGVDTKKTTILINNMGEGACGITLAKDQSYLIFANQDDKDGKLYSSLCSGNLQIEQAGEAINMLGKGTPVSSDDFTDSSSGYSNPWMISLYAGGAVVILALVGGSLWRKKQRRA</sequence>
<evidence type="ECO:0000313" key="3">
    <source>
        <dbReference type="Proteomes" id="UP000198538"/>
    </source>
</evidence>
<dbReference type="Proteomes" id="UP000198538">
    <property type="component" value="Unassembled WGS sequence"/>
</dbReference>
<dbReference type="AlphaFoldDB" id="A0A1G5BJA5"/>
<feature type="transmembrane region" description="Helical" evidence="1">
    <location>
        <begin position="162"/>
        <end position="183"/>
    </location>
</feature>
<dbReference type="SUPFAM" id="SSF50242">
    <property type="entry name" value="TIMP-like"/>
    <property type="match status" value="1"/>
</dbReference>
<keyword evidence="1" id="KW-0472">Membrane</keyword>
<dbReference type="STRING" id="582692.SAMN05720606_101397"/>
<dbReference type="RefSeq" id="WP_090915406.1">
    <property type="nucleotide sequence ID" value="NZ_FMVM01000001.1"/>
</dbReference>
<protein>
    <submittedName>
        <fullName evidence="2">Tissue inhibitor of metalloproteinase</fullName>
    </submittedName>
</protein>
<name>A0A1G5BJA5_9BACL</name>
<evidence type="ECO:0000313" key="2">
    <source>
        <dbReference type="EMBL" id="SCX90187.1"/>
    </source>
</evidence>
<dbReference type="InterPro" id="IPR008993">
    <property type="entry name" value="TIMP-like_OB-fold"/>
</dbReference>
<dbReference type="Gene3D" id="2.40.50.120">
    <property type="match status" value="1"/>
</dbReference>
<keyword evidence="1" id="KW-0812">Transmembrane</keyword>
<evidence type="ECO:0000256" key="1">
    <source>
        <dbReference type="SAM" id="Phobius"/>
    </source>
</evidence>